<sequence>MSDTARLPIRFVEAMAALAENIVLDDEPVRRAELVAGHAKDLLEVDAAAVLLDDGAGGVPDGPAMRRLLHLLPKEGPALHSRQSGRPVRLADVSASAPRWPAFTAAALAGGFTSVDAIPLHCNDIIEGGLIVFRSRPGPLTAEQDATARSLGIHAATLLSLTRDLDQQKRLSAQLEGALSSRVDIEQAKGILAARHRMTPDQAFAALRAYARRHNRRLHDLAREVVSGRFDLPGPGPVASERYLKRS</sequence>
<dbReference type="InterPro" id="IPR012074">
    <property type="entry name" value="GAF_ANTAR"/>
</dbReference>
<organism evidence="6 7">
    <name type="scientific">Amycolatopsis alkalitolerans</name>
    <dbReference type="NCBI Taxonomy" id="2547244"/>
    <lineage>
        <taxon>Bacteria</taxon>
        <taxon>Bacillati</taxon>
        <taxon>Actinomycetota</taxon>
        <taxon>Actinomycetes</taxon>
        <taxon>Pseudonocardiales</taxon>
        <taxon>Pseudonocardiaceae</taxon>
        <taxon>Amycolatopsis</taxon>
    </lineage>
</organism>
<dbReference type="InterPro" id="IPR011006">
    <property type="entry name" value="CheY-like_superfamily"/>
</dbReference>
<dbReference type="SMART" id="SM01012">
    <property type="entry name" value="ANTAR"/>
    <property type="match status" value="1"/>
</dbReference>
<keyword evidence="4" id="KW-0804">Transcription</keyword>
<dbReference type="Pfam" id="PF01590">
    <property type="entry name" value="GAF"/>
    <property type="match status" value="1"/>
</dbReference>
<evidence type="ECO:0000313" key="7">
    <source>
        <dbReference type="Proteomes" id="UP000305546"/>
    </source>
</evidence>
<dbReference type="Proteomes" id="UP000305546">
    <property type="component" value="Unassembled WGS sequence"/>
</dbReference>
<reference evidence="6 7" key="1">
    <citation type="submission" date="2019-06" db="EMBL/GenBank/DDBJ databases">
        <title>Amycolatopsis alkalitolerans sp. nov., isolated from Gastrodia elata Blume.</title>
        <authorList>
            <person name="Narsing Rao M.P."/>
            <person name="Li W.J."/>
        </authorList>
    </citation>
    <scope>NUCLEOTIDE SEQUENCE [LARGE SCALE GENOMIC DNA]</scope>
    <source>
        <strain evidence="6 7">SYSUP0005</strain>
    </source>
</reference>
<keyword evidence="7" id="KW-1185">Reference proteome</keyword>
<evidence type="ECO:0000313" key="6">
    <source>
        <dbReference type="EMBL" id="TNC29108.1"/>
    </source>
</evidence>
<name>A0A5C4M957_9PSEU</name>
<keyword evidence="3" id="KW-0805">Transcription regulation</keyword>
<dbReference type="EMBL" id="VDFW01000002">
    <property type="protein sequence ID" value="TNC29108.1"/>
    <property type="molecule type" value="Genomic_DNA"/>
</dbReference>
<evidence type="ECO:0000256" key="3">
    <source>
        <dbReference type="ARBA" id="ARBA00023015"/>
    </source>
</evidence>
<keyword evidence="1" id="KW-0808">Transferase</keyword>
<feature type="domain" description="ANTAR" evidence="5">
    <location>
        <begin position="165"/>
        <end position="226"/>
    </location>
</feature>
<evidence type="ECO:0000259" key="5">
    <source>
        <dbReference type="PROSITE" id="PS50921"/>
    </source>
</evidence>
<dbReference type="AlphaFoldDB" id="A0A5C4M957"/>
<comment type="caution">
    <text evidence="6">The sequence shown here is derived from an EMBL/GenBank/DDBJ whole genome shotgun (WGS) entry which is preliminary data.</text>
</comment>
<dbReference type="Gene3D" id="3.30.450.40">
    <property type="match status" value="1"/>
</dbReference>
<keyword evidence="2" id="KW-0418">Kinase</keyword>
<gene>
    <name evidence="6" type="ORF">FG385_03110</name>
</gene>
<dbReference type="OrthoDB" id="3683444at2"/>
<dbReference type="SUPFAM" id="SSF52172">
    <property type="entry name" value="CheY-like"/>
    <property type="match status" value="1"/>
</dbReference>
<proteinExistence type="predicted"/>
<evidence type="ECO:0000256" key="2">
    <source>
        <dbReference type="ARBA" id="ARBA00022777"/>
    </source>
</evidence>
<dbReference type="InterPro" id="IPR003018">
    <property type="entry name" value="GAF"/>
</dbReference>
<evidence type="ECO:0000256" key="1">
    <source>
        <dbReference type="ARBA" id="ARBA00022679"/>
    </source>
</evidence>
<dbReference type="Gene3D" id="1.10.10.10">
    <property type="entry name" value="Winged helix-like DNA-binding domain superfamily/Winged helix DNA-binding domain"/>
    <property type="match status" value="1"/>
</dbReference>
<dbReference type="InterPro" id="IPR036388">
    <property type="entry name" value="WH-like_DNA-bd_sf"/>
</dbReference>
<dbReference type="InterPro" id="IPR005561">
    <property type="entry name" value="ANTAR"/>
</dbReference>
<dbReference type="RefSeq" id="WP_139095052.1">
    <property type="nucleotide sequence ID" value="NZ_VDFW01000002.1"/>
</dbReference>
<dbReference type="GO" id="GO:0016301">
    <property type="term" value="F:kinase activity"/>
    <property type="evidence" value="ECO:0007669"/>
    <property type="project" value="UniProtKB-KW"/>
</dbReference>
<dbReference type="PROSITE" id="PS50921">
    <property type="entry name" value="ANTAR"/>
    <property type="match status" value="1"/>
</dbReference>
<protein>
    <submittedName>
        <fullName evidence="6">ANTAR domain-containing protein</fullName>
    </submittedName>
</protein>
<dbReference type="InterPro" id="IPR029016">
    <property type="entry name" value="GAF-like_dom_sf"/>
</dbReference>
<dbReference type="SUPFAM" id="SSF55781">
    <property type="entry name" value="GAF domain-like"/>
    <property type="match status" value="1"/>
</dbReference>
<evidence type="ECO:0000256" key="4">
    <source>
        <dbReference type="ARBA" id="ARBA00023163"/>
    </source>
</evidence>
<dbReference type="PIRSF" id="PIRSF036625">
    <property type="entry name" value="GAF_ANTAR"/>
    <property type="match status" value="1"/>
</dbReference>
<dbReference type="Pfam" id="PF03861">
    <property type="entry name" value="ANTAR"/>
    <property type="match status" value="1"/>
</dbReference>
<accession>A0A5C4M957</accession>
<dbReference type="GO" id="GO:0003723">
    <property type="term" value="F:RNA binding"/>
    <property type="evidence" value="ECO:0007669"/>
    <property type="project" value="InterPro"/>
</dbReference>